<name>A0A7S8C432_9HYPH</name>
<dbReference type="SMART" id="SM01092">
    <property type="entry name" value="CO_deh_flav_C"/>
    <property type="match status" value="1"/>
</dbReference>
<dbReference type="InterPro" id="IPR005107">
    <property type="entry name" value="CO_DH_flav_C"/>
</dbReference>
<evidence type="ECO:0000256" key="2">
    <source>
        <dbReference type="ARBA" id="ARBA00022827"/>
    </source>
</evidence>
<dbReference type="Pfam" id="PF03450">
    <property type="entry name" value="CO_deh_flav_C"/>
    <property type="match status" value="1"/>
</dbReference>
<evidence type="ECO:0000256" key="1">
    <source>
        <dbReference type="ARBA" id="ARBA00022630"/>
    </source>
</evidence>
<dbReference type="KEGG" id="kmn:HW532_10175"/>
<keyword evidence="1" id="KW-0285">Flavoprotein</keyword>
<dbReference type="GO" id="GO:0071949">
    <property type="term" value="F:FAD binding"/>
    <property type="evidence" value="ECO:0007669"/>
    <property type="project" value="InterPro"/>
</dbReference>
<gene>
    <name evidence="4" type="ORF">HW532_10175</name>
</gene>
<dbReference type="Gene3D" id="3.30.43.10">
    <property type="entry name" value="Uridine Diphospho-n-acetylenolpyruvylglucosamine Reductase, domain 2"/>
    <property type="match status" value="1"/>
</dbReference>
<dbReference type="PROSITE" id="PS51387">
    <property type="entry name" value="FAD_PCMH"/>
    <property type="match status" value="1"/>
</dbReference>
<dbReference type="InterPro" id="IPR051312">
    <property type="entry name" value="Diverse_Substr_Oxidored"/>
</dbReference>
<dbReference type="Gene3D" id="3.30.390.50">
    <property type="entry name" value="CO dehydrogenase flavoprotein, C-terminal domain"/>
    <property type="match status" value="1"/>
</dbReference>
<dbReference type="PANTHER" id="PTHR42659:SF9">
    <property type="entry name" value="XANTHINE DEHYDROGENASE FAD-BINDING SUBUNIT XDHB-RELATED"/>
    <property type="match status" value="1"/>
</dbReference>
<reference evidence="4 5" key="1">
    <citation type="submission" date="2020-06" db="EMBL/GenBank/DDBJ databases">
        <title>Genome sequence of 2 isolates from Red Sea Mangroves.</title>
        <authorList>
            <person name="Sefrji F."/>
            <person name="Michoud G."/>
            <person name="Merlino G."/>
            <person name="Daffonchio D."/>
        </authorList>
    </citation>
    <scope>NUCLEOTIDE SEQUENCE [LARGE SCALE GENOMIC DNA]</scope>
    <source>
        <strain evidence="4 5">R1DC25</strain>
    </source>
</reference>
<evidence type="ECO:0000313" key="4">
    <source>
        <dbReference type="EMBL" id="QPC43025.1"/>
    </source>
</evidence>
<feature type="domain" description="FAD-binding PCMH-type" evidence="3">
    <location>
        <begin position="1"/>
        <end position="222"/>
    </location>
</feature>
<protein>
    <submittedName>
        <fullName evidence="4">Xanthine dehydrogenase family protein subunit M</fullName>
    </submittedName>
</protein>
<keyword evidence="5" id="KW-1185">Reference proteome</keyword>
<proteinExistence type="predicted"/>
<dbReference type="AlphaFoldDB" id="A0A7S8C432"/>
<dbReference type="Proteomes" id="UP000593594">
    <property type="component" value="Chromosome"/>
</dbReference>
<dbReference type="InterPro" id="IPR036318">
    <property type="entry name" value="FAD-bd_PCMH-like_sf"/>
</dbReference>
<dbReference type="Gene3D" id="3.30.465.10">
    <property type="match status" value="2"/>
</dbReference>
<sequence>MKQFEYVRPSTIPEAVAAAGEPGAAYLASGTNLLDLMKGGAVRPDRLVDVTHLPGLDRIEPLPDGGMRIGALVRNADLARDPAFARAYPAVAEALLSGASAQLRNAATVGGNLMQRTRCGYFHDAASACNRREPGSGCDALHGENRLHAVLGWTPSCIATHPSDFCVPLVALDAIVEIEGPAGRRELALEDLHLLPGETPEHESALEPGELIVALRLPPDAADFARHARYLKLRDRTSYAFAVVSAAAALTVEDGVIRQARLALGGVAAKPWRTRAAEGELAGAGLDEAAFRRAAEIALAGAEPSGDNAFKIELAKRIVVRALARAAAGTPDSLPALPASPFSTQSGAHRHD</sequence>
<dbReference type="Pfam" id="PF00941">
    <property type="entry name" value="FAD_binding_5"/>
    <property type="match status" value="1"/>
</dbReference>
<dbReference type="SUPFAM" id="SSF55447">
    <property type="entry name" value="CO dehydrogenase flavoprotein C-terminal domain-like"/>
    <property type="match status" value="1"/>
</dbReference>
<evidence type="ECO:0000259" key="3">
    <source>
        <dbReference type="PROSITE" id="PS51387"/>
    </source>
</evidence>
<dbReference type="InterPro" id="IPR016169">
    <property type="entry name" value="FAD-bd_PCMH_sub2"/>
</dbReference>
<dbReference type="InterPro" id="IPR002346">
    <property type="entry name" value="Mopterin_DH_FAD-bd"/>
</dbReference>
<evidence type="ECO:0000313" key="5">
    <source>
        <dbReference type="Proteomes" id="UP000593594"/>
    </source>
</evidence>
<dbReference type="GO" id="GO:0016491">
    <property type="term" value="F:oxidoreductase activity"/>
    <property type="evidence" value="ECO:0007669"/>
    <property type="project" value="InterPro"/>
</dbReference>
<dbReference type="PANTHER" id="PTHR42659">
    <property type="entry name" value="XANTHINE DEHYDROGENASE SUBUNIT C-RELATED"/>
    <property type="match status" value="1"/>
</dbReference>
<dbReference type="InterPro" id="IPR036683">
    <property type="entry name" value="CO_DH_flav_C_dom_sf"/>
</dbReference>
<dbReference type="InterPro" id="IPR016167">
    <property type="entry name" value="FAD-bd_PCMH_sub1"/>
</dbReference>
<accession>A0A7S8C432</accession>
<keyword evidence="2" id="KW-0274">FAD</keyword>
<dbReference type="RefSeq" id="WP_213164264.1">
    <property type="nucleotide sequence ID" value="NZ_CP058214.1"/>
</dbReference>
<dbReference type="EMBL" id="CP058214">
    <property type="protein sequence ID" value="QPC43025.1"/>
    <property type="molecule type" value="Genomic_DNA"/>
</dbReference>
<organism evidence="4 5">
    <name type="scientific">Kaustia mangrovi</name>
    <dbReference type="NCBI Taxonomy" id="2593653"/>
    <lineage>
        <taxon>Bacteria</taxon>
        <taxon>Pseudomonadati</taxon>
        <taxon>Pseudomonadota</taxon>
        <taxon>Alphaproteobacteria</taxon>
        <taxon>Hyphomicrobiales</taxon>
        <taxon>Parvibaculaceae</taxon>
        <taxon>Kaustia</taxon>
    </lineage>
</organism>
<dbReference type="InterPro" id="IPR016166">
    <property type="entry name" value="FAD-bd_PCMH"/>
</dbReference>
<dbReference type="SUPFAM" id="SSF56176">
    <property type="entry name" value="FAD-binding/transporter-associated domain-like"/>
    <property type="match status" value="1"/>
</dbReference>